<proteinExistence type="predicted"/>
<comment type="caution">
    <text evidence="2">The sequence shown here is derived from an EMBL/GenBank/DDBJ whole genome shotgun (WGS) entry which is preliminary data.</text>
</comment>
<sequence length="248" mass="27345">MLPRVKDKDRGRLWAERVPDTLPRMNLHHHRSRFRHKVYCASPPREGYLNSSKRVAFIITFILTRREVRGQHRLQNNSSGPGRDSVSPSRTLANTACSSDFLSFLPGKKSQKAHNCATQPSHCLPNPTCLSSGHPSTSESVYPAPPLGTRLTASMSRAPAKKAQRGSREGLRKERGAVMGCTWWSAAGIATPWGQRGERMQEIKHSVNAARRSTAALNFSASSKSAVTTETGEPVFSSSSIECNYTEQ</sequence>
<feature type="region of interest" description="Disordered" evidence="1">
    <location>
        <begin position="134"/>
        <end position="173"/>
    </location>
</feature>
<feature type="region of interest" description="Disordered" evidence="1">
    <location>
        <begin position="223"/>
        <end position="248"/>
    </location>
</feature>
<evidence type="ECO:0000313" key="3">
    <source>
        <dbReference type="Proteomes" id="UP000314294"/>
    </source>
</evidence>
<name>A0A4Z2HDG8_9TELE</name>
<dbReference type="Proteomes" id="UP000314294">
    <property type="component" value="Unassembled WGS sequence"/>
</dbReference>
<organism evidence="2 3">
    <name type="scientific">Liparis tanakae</name>
    <name type="common">Tanaka's snailfish</name>
    <dbReference type="NCBI Taxonomy" id="230148"/>
    <lineage>
        <taxon>Eukaryota</taxon>
        <taxon>Metazoa</taxon>
        <taxon>Chordata</taxon>
        <taxon>Craniata</taxon>
        <taxon>Vertebrata</taxon>
        <taxon>Euteleostomi</taxon>
        <taxon>Actinopterygii</taxon>
        <taxon>Neopterygii</taxon>
        <taxon>Teleostei</taxon>
        <taxon>Neoteleostei</taxon>
        <taxon>Acanthomorphata</taxon>
        <taxon>Eupercaria</taxon>
        <taxon>Perciformes</taxon>
        <taxon>Cottioidei</taxon>
        <taxon>Cottales</taxon>
        <taxon>Liparidae</taxon>
        <taxon>Liparis</taxon>
    </lineage>
</organism>
<dbReference type="EMBL" id="SRLO01000270">
    <property type="protein sequence ID" value="TNN63570.1"/>
    <property type="molecule type" value="Genomic_DNA"/>
</dbReference>
<keyword evidence="3" id="KW-1185">Reference proteome</keyword>
<dbReference type="AlphaFoldDB" id="A0A4Z2HDG8"/>
<gene>
    <name evidence="2" type="ORF">EYF80_026222</name>
</gene>
<evidence type="ECO:0000256" key="1">
    <source>
        <dbReference type="SAM" id="MobiDB-lite"/>
    </source>
</evidence>
<protein>
    <submittedName>
        <fullName evidence="2">Uncharacterized protein</fullName>
    </submittedName>
</protein>
<reference evidence="2 3" key="1">
    <citation type="submission" date="2019-03" db="EMBL/GenBank/DDBJ databases">
        <title>First draft genome of Liparis tanakae, snailfish: a comprehensive survey of snailfish specific genes.</title>
        <authorList>
            <person name="Kim W."/>
            <person name="Song I."/>
            <person name="Jeong J.-H."/>
            <person name="Kim D."/>
            <person name="Kim S."/>
            <person name="Ryu S."/>
            <person name="Song J.Y."/>
            <person name="Lee S.K."/>
        </authorList>
    </citation>
    <scope>NUCLEOTIDE SEQUENCE [LARGE SCALE GENOMIC DNA]</scope>
    <source>
        <tissue evidence="2">Muscle</tissue>
    </source>
</reference>
<accession>A0A4Z2HDG8</accession>
<evidence type="ECO:0000313" key="2">
    <source>
        <dbReference type="EMBL" id="TNN63570.1"/>
    </source>
</evidence>